<evidence type="ECO:0000256" key="10">
    <source>
        <dbReference type="PROSITE-ProRule" id="PRU00169"/>
    </source>
</evidence>
<dbReference type="PROSITE" id="PS00041">
    <property type="entry name" value="HTH_ARAC_FAMILY_1"/>
    <property type="match status" value="1"/>
</dbReference>
<dbReference type="Gene3D" id="3.40.50.2300">
    <property type="match status" value="1"/>
</dbReference>
<dbReference type="GO" id="GO:0005737">
    <property type="term" value="C:cytoplasm"/>
    <property type="evidence" value="ECO:0007669"/>
    <property type="project" value="UniProtKB-SubCell"/>
</dbReference>
<dbReference type="SMART" id="SM00448">
    <property type="entry name" value="REC"/>
    <property type="match status" value="1"/>
</dbReference>
<gene>
    <name evidence="13" type="ORF">DW839_01095</name>
</gene>
<accession>A0A414B134</accession>
<dbReference type="Proteomes" id="UP000283975">
    <property type="component" value="Unassembled WGS sequence"/>
</dbReference>
<keyword evidence="8" id="KW-0804">Transcription</keyword>
<keyword evidence="3" id="KW-0963">Cytoplasm</keyword>
<dbReference type="EMBL" id="QSHZ01000001">
    <property type="protein sequence ID" value="RHC58975.1"/>
    <property type="molecule type" value="Genomic_DNA"/>
</dbReference>
<dbReference type="InterPro" id="IPR018062">
    <property type="entry name" value="HTH_AraC-typ_CS"/>
</dbReference>
<evidence type="ECO:0000259" key="12">
    <source>
        <dbReference type="PROSITE" id="PS50110"/>
    </source>
</evidence>
<dbReference type="AlphaFoldDB" id="A0A414B134"/>
<dbReference type="Gene3D" id="1.10.10.60">
    <property type="entry name" value="Homeodomain-like"/>
    <property type="match status" value="2"/>
</dbReference>
<comment type="caution">
    <text evidence="13">The sequence shown here is derived from an EMBL/GenBank/DDBJ whole genome shotgun (WGS) entry which is preliminary data.</text>
</comment>
<dbReference type="GO" id="GO:0000160">
    <property type="term" value="P:phosphorelay signal transduction system"/>
    <property type="evidence" value="ECO:0007669"/>
    <property type="project" value="UniProtKB-KW"/>
</dbReference>
<organism evidence="13 14">
    <name type="scientific">Enterocloster bolteae</name>
    <dbReference type="NCBI Taxonomy" id="208479"/>
    <lineage>
        <taxon>Bacteria</taxon>
        <taxon>Bacillati</taxon>
        <taxon>Bacillota</taxon>
        <taxon>Clostridia</taxon>
        <taxon>Lachnospirales</taxon>
        <taxon>Lachnospiraceae</taxon>
        <taxon>Enterocloster</taxon>
    </lineage>
</organism>
<evidence type="ECO:0000259" key="11">
    <source>
        <dbReference type="PROSITE" id="PS01124"/>
    </source>
</evidence>
<comment type="function">
    <text evidence="9">May play the central regulatory role in sporulation. It may be an element of the effector pathway responsible for the activation of sporulation genes in response to nutritional stress. Spo0A may act in concert with spo0H (a sigma factor) to control the expression of some genes that are critical to the sporulation process.</text>
</comment>
<evidence type="ECO:0000256" key="3">
    <source>
        <dbReference type="ARBA" id="ARBA00022490"/>
    </source>
</evidence>
<dbReference type="InterPro" id="IPR001789">
    <property type="entry name" value="Sig_transdc_resp-reg_receiver"/>
</dbReference>
<dbReference type="PRINTS" id="PR00032">
    <property type="entry name" value="HTHARAC"/>
</dbReference>
<evidence type="ECO:0000256" key="2">
    <source>
        <dbReference type="ARBA" id="ARBA00018672"/>
    </source>
</evidence>
<sequence length="540" mass="61922">MVWGGTSLLKVLIADDEINIILLIKSLIDRQKTDVEIAGEAGDGITALEMVRQLKPDVVITDIRMPGMNGMDLIRHVREEQIPVEFVIISGYSEFEYARSAIQYGVSDYLLKPIKKDELNDVLAKLESQRASRREQQMQFNLMEDRLASNNGILRKNLLQNLLMGDGELFRQALGTGKVKDIFDYRGSFFTVAAVKLDCVSDSEYQVPEQAVETITAKIMRKLKACCHETEFIISRSWGYICLNYDGGEPALDHICSELGEMLERTEYKNDLFEMTVGIGSRVSSLEHLPDSLETAVKSVMLRIDLGVGNIIRYDRLPENYKKDSYPLPKEFEVKMERQVPLLAAGKLVLIGEEAMNRAVEGQYRYYRLYGLLEEMLERTGLVFSDIMKDYEIPDAEPYIRRLENCTTLNQLKLVWADYVSVSCELCQRQKDGMGSRPVRMIKEYIGEHYSENITLNDIADIVFLNPAYLSAMFKKETGQTLTQYLIDVRIDKAKEMLRNPERTIGEIACMVGYQDERHFSKLFSKMTGVKPTEYRRFYV</sequence>
<name>A0A414B134_9FIRM</name>
<reference evidence="13 14" key="1">
    <citation type="submission" date="2018-08" db="EMBL/GenBank/DDBJ databases">
        <title>A genome reference for cultivated species of the human gut microbiota.</title>
        <authorList>
            <person name="Zou Y."/>
            <person name="Xue W."/>
            <person name="Luo G."/>
        </authorList>
    </citation>
    <scope>NUCLEOTIDE SEQUENCE [LARGE SCALE GENOMIC DNA]</scope>
    <source>
        <strain evidence="13 14">AM35-14</strain>
    </source>
</reference>
<dbReference type="InterPro" id="IPR011006">
    <property type="entry name" value="CheY-like_superfamily"/>
</dbReference>
<feature type="domain" description="HTH araC/xylS-type" evidence="11">
    <location>
        <begin position="440"/>
        <end position="538"/>
    </location>
</feature>
<evidence type="ECO:0000256" key="7">
    <source>
        <dbReference type="ARBA" id="ARBA00023125"/>
    </source>
</evidence>
<comment type="subcellular location">
    <subcellularLocation>
        <location evidence="1">Cytoplasm</location>
    </subcellularLocation>
</comment>
<keyword evidence="5" id="KW-0902">Two-component regulatory system</keyword>
<dbReference type="Pfam" id="PF12833">
    <property type="entry name" value="HTH_18"/>
    <property type="match status" value="1"/>
</dbReference>
<dbReference type="InterPro" id="IPR009057">
    <property type="entry name" value="Homeodomain-like_sf"/>
</dbReference>
<proteinExistence type="predicted"/>
<protein>
    <recommendedName>
        <fullName evidence="2">Stage 0 sporulation protein A homolog</fullName>
    </recommendedName>
</protein>
<evidence type="ECO:0000256" key="1">
    <source>
        <dbReference type="ARBA" id="ARBA00004496"/>
    </source>
</evidence>
<evidence type="ECO:0000256" key="9">
    <source>
        <dbReference type="ARBA" id="ARBA00024867"/>
    </source>
</evidence>
<evidence type="ECO:0000313" key="14">
    <source>
        <dbReference type="Proteomes" id="UP000283975"/>
    </source>
</evidence>
<evidence type="ECO:0000313" key="13">
    <source>
        <dbReference type="EMBL" id="RHC58975.1"/>
    </source>
</evidence>
<dbReference type="SUPFAM" id="SSF52172">
    <property type="entry name" value="CheY-like"/>
    <property type="match status" value="1"/>
</dbReference>
<dbReference type="CDD" id="cd17536">
    <property type="entry name" value="REC_YesN-like"/>
    <property type="match status" value="1"/>
</dbReference>
<dbReference type="SMART" id="SM00342">
    <property type="entry name" value="HTH_ARAC"/>
    <property type="match status" value="1"/>
</dbReference>
<keyword evidence="6" id="KW-0805">Transcription regulation</keyword>
<keyword evidence="4 10" id="KW-0597">Phosphoprotein</keyword>
<feature type="domain" description="Response regulatory" evidence="12">
    <location>
        <begin position="10"/>
        <end position="127"/>
    </location>
</feature>
<dbReference type="InterPro" id="IPR018060">
    <property type="entry name" value="HTH_AraC"/>
</dbReference>
<dbReference type="InterPro" id="IPR020449">
    <property type="entry name" value="Tscrpt_reg_AraC-type_HTH"/>
</dbReference>
<dbReference type="Pfam" id="PF00072">
    <property type="entry name" value="Response_reg"/>
    <property type="match status" value="1"/>
</dbReference>
<keyword evidence="7" id="KW-0238">DNA-binding</keyword>
<dbReference type="GO" id="GO:0043565">
    <property type="term" value="F:sequence-specific DNA binding"/>
    <property type="evidence" value="ECO:0007669"/>
    <property type="project" value="InterPro"/>
</dbReference>
<evidence type="ECO:0000256" key="5">
    <source>
        <dbReference type="ARBA" id="ARBA00023012"/>
    </source>
</evidence>
<dbReference type="InterPro" id="IPR051552">
    <property type="entry name" value="HptR"/>
</dbReference>
<evidence type="ECO:0000256" key="4">
    <source>
        <dbReference type="ARBA" id="ARBA00022553"/>
    </source>
</evidence>
<evidence type="ECO:0000256" key="8">
    <source>
        <dbReference type="ARBA" id="ARBA00023163"/>
    </source>
</evidence>
<dbReference type="PROSITE" id="PS01124">
    <property type="entry name" value="HTH_ARAC_FAMILY_2"/>
    <property type="match status" value="1"/>
</dbReference>
<dbReference type="SUPFAM" id="SSF46689">
    <property type="entry name" value="Homeodomain-like"/>
    <property type="match status" value="2"/>
</dbReference>
<dbReference type="PANTHER" id="PTHR42713:SF3">
    <property type="entry name" value="TRANSCRIPTIONAL REGULATORY PROTEIN HPTR"/>
    <property type="match status" value="1"/>
</dbReference>
<dbReference type="PROSITE" id="PS50110">
    <property type="entry name" value="RESPONSE_REGULATORY"/>
    <property type="match status" value="1"/>
</dbReference>
<evidence type="ECO:0000256" key="6">
    <source>
        <dbReference type="ARBA" id="ARBA00023015"/>
    </source>
</evidence>
<feature type="modified residue" description="4-aspartylphosphate" evidence="10">
    <location>
        <position position="62"/>
    </location>
</feature>
<dbReference type="GO" id="GO:0003700">
    <property type="term" value="F:DNA-binding transcription factor activity"/>
    <property type="evidence" value="ECO:0007669"/>
    <property type="project" value="InterPro"/>
</dbReference>
<dbReference type="PANTHER" id="PTHR42713">
    <property type="entry name" value="HISTIDINE KINASE-RELATED"/>
    <property type="match status" value="1"/>
</dbReference>